<gene>
    <name evidence="2" type="ORF">GCM10023220_40190</name>
</gene>
<organism evidence="2 3">
    <name type="scientific">Streptomyces ziwulingensis</name>
    <dbReference type="NCBI Taxonomy" id="1045501"/>
    <lineage>
        <taxon>Bacteria</taxon>
        <taxon>Bacillati</taxon>
        <taxon>Actinomycetota</taxon>
        <taxon>Actinomycetes</taxon>
        <taxon>Kitasatosporales</taxon>
        <taxon>Streptomycetaceae</taxon>
        <taxon>Streptomyces</taxon>
    </lineage>
</organism>
<proteinExistence type="predicted"/>
<dbReference type="RefSeq" id="WP_345621229.1">
    <property type="nucleotide sequence ID" value="NZ_BAABIG010000039.1"/>
</dbReference>
<feature type="region of interest" description="Disordered" evidence="1">
    <location>
        <begin position="184"/>
        <end position="223"/>
    </location>
</feature>
<protein>
    <submittedName>
        <fullName evidence="2">Uncharacterized protein</fullName>
    </submittedName>
</protein>
<sequence length="240" mass="26877">MWTTDDVIAAAPSAGLVTSHDEDKRRVAFLLGRSLAAEMDLFAQHFTVPLRAARNHQVLITDKTPANVLALAGLVLDPSEPDVASILGAAEMYSRAWMPHAYDAVVYCRDRYDQKAGGDRMREKVLAVQNPADDAIHEALRTVPRLPVLEMPLGLTVAERVRWTVARVDELGLTAVCISLESPTGKAPTAWRTKHSARTSRERRDAHPKARRRSRVSRRTAGHRLRRRKVELALRESRIR</sequence>
<reference evidence="3" key="1">
    <citation type="journal article" date="2019" name="Int. J. Syst. Evol. Microbiol.">
        <title>The Global Catalogue of Microorganisms (GCM) 10K type strain sequencing project: providing services to taxonomists for standard genome sequencing and annotation.</title>
        <authorList>
            <consortium name="The Broad Institute Genomics Platform"/>
            <consortium name="The Broad Institute Genome Sequencing Center for Infectious Disease"/>
            <person name="Wu L."/>
            <person name="Ma J."/>
        </authorList>
    </citation>
    <scope>NUCLEOTIDE SEQUENCE [LARGE SCALE GENOMIC DNA]</scope>
    <source>
        <strain evidence="3">JCM 18081</strain>
    </source>
</reference>
<dbReference type="EMBL" id="BAABIG010000039">
    <property type="protein sequence ID" value="GAA4806232.1"/>
    <property type="molecule type" value="Genomic_DNA"/>
</dbReference>
<feature type="compositionally biased region" description="Basic and acidic residues" evidence="1">
    <location>
        <begin position="199"/>
        <end position="208"/>
    </location>
</feature>
<comment type="caution">
    <text evidence="2">The sequence shown here is derived from an EMBL/GenBank/DDBJ whole genome shotgun (WGS) entry which is preliminary data.</text>
</comment>
<name>A0ABP9C7J8_9ACTN</name>
<evidence type="ECO:0000313" key="2">
    <source>
        <dbReference type="EMBL" id="GAA4806232.1"/>
    </source>
</evidence>
<evidence type="ECO:0000256" key="1">
    <source>
        <dbReference type="SAM" id="MobiDB-lite"/>
    </source>
</evidence>
<feature type="compositionally biased region" description="Basic residues" evidence="1">
    <location>
        <begin position="209"/>
        <end position="223"/>
    </location>
</feature>
<dbReference type="Proteomes" id="UP001501265">
    <property type="component" value="Unassembled WGS sequence"/>
</dbReference>
<accession>A0ABP9C7J8</accession>
<evidence type="ECO:0000313" key="3">
    <source>
        <dbReference type="Proteomes" id="UP001501265"/>
    </source>
</evidence>
<keyword evidence="3" id="KW-1185">Reference proteome</keyword>